<dbReference type="PANTHER" id="PTHR11735">
    <property type="entry name" value="TRNA N6-ADENOSINE THREONYLCARBAMOYLTRANSFERASE"/>
    <property type="match status" value="1"/>
</dbReference>
<dbReference type="PANTHER" id="PTHR11735:SF11">
    <property type="entry name" value="TRNA THREONYLCARBAMOYLADENOSINE BIOSYNTHESIS PROTEIN TSAB"/>
    <property type="match status" value="1"/>
</dbReference>
<dbReference type="InterPro" id="IPR000905">
    <property type="entry name" value="Gcp-like_dom"/>
</dbReference>
<evidence type="ECO:0000259" key="1">
    <source>
        <dbReference type="Pfam" id="PF00814"/>
    </source>
</evidence>
<evidence type="ECO:0000313" key="3">
    <source>
        <dbReference type="Proteomes" id="UP001597231"/>
    </source>
</evidence>
<gene>
    <name evidence="2" type="primary">tsaB</name>
    <name evidence="2" type="ORF">ACFQ38_12220</name>
</gene>
<dbReference type="Gene3D" id="3.30.420.40">
    <property type="match status" value="2"/>
</dbReference>
<dbReference type="Pfam" id="PF00814">
    <property type="entry name" value="TsaD"/>
    <property type="match status" value="1"/>
</dbReference>
<proteinExistence type="predicted"/>
<keyword evidence="2" id="KW-0012">Acyltransferase</keyword>
<dbReference type="RefSeq" id="WP_381481175.1">
    <property type="nucleotide sequence ID" value="NZ_JBHTLT010000095.1"/>
</dbReference>
<name>A0ABW3U2L7_9BACL</name>
<dbReference type="GO" id="GO:0061711">
    <property type="term" value="F:tRNA N(6)-L-threonylcarbamoyladenine synthase activity"/>
    <property type="evidence" value="ECO:0007669"/>
    <property type="project" value="UniProtKB-EC"/>
</dbReference>
<protein>
    <submittedName>
        <fullName evidence="2">tRNA (Adenosine(37)-N6)-threonylcarbamoyltransferase complex dimerization subunit type 1 TsaB</fullName>
        <ecNumber evidence="2">2.3.1.234</ecNumber>
    </submittedName>
</protein>
<dbReference type="Proteomes" id="UP001597231">
    <property type="component" value="Unassembled WGS sequence"/>
</dbReference>
<keyword evidence="3" id="KW-1185">Reference proteome</keyword>
<accession>A0ABW3U2L7</accession>
<comment type="caution">
    <text evidence="2">The sequence shown here is derived from an EMBL/GenBank/DDBJ whole genome shotgun (WGS) entry which is preliminary data.</text>
</comment>
<reference evidence="3" key="1">
    <citation type="journal article" date="2019" name="Int. J. Syst. Evol. Microbiol.">
        <title>The Global Catalogue of Microorganisms (GCM) 10K type strain sequencing project: providing services to taxonomists for standard genome sequencing and annotation.</title>
        <authorList>
            <consortium name="The Broad Institute Genomics Platform"/>
            <consortium name="The Broad Institute Genome Sequencing Center for Infectious Disease"/>
            <person name="Wu L."/>
            <person name="Ma J."/>
        </authorList>
    </citation>
    <scope>NUCLEOTIDE SEQUENCE [LARGE SCALE GENOMIC DNA]</scope>
    <source>
        <strain evidence="3">CCUG 53915</strain>
    </source>
</reference>
<evidence type="ECO:0000313" key="2">
    <source>
        <dbReference type="EMBL" id="MFD1205857.1"/>
    </source>
</evidence>
<dbReference type="EMBL" id="JBHTLT010000095">
    <property type="protein sequence ID" value="MFD1205857.1"/>
    <property type="molecule type" value="Genomic_DNA"/>
</dbReference>
<dbReference type="CDD" id="cd24032">
    <property type="entry name" value="ASKHA_NBD_TsaB"/>
    <property type="match status" value="1"/>
</dbReference>
<organism evidence="2 3">
    <name type="scientific">Sporosarcina contaminans</name>
    <dbReference type="NCBI Taxonomy" id="633403"/>
    <lineage>
        <taxon>Bacteria</taxon>
        <taxon>Bacillati</taxon>
        <taxon>Bacillota</taxon>
        <taxon>Bacilli</taxon>
        <taxon>Bacillales</taxon>
        <taxon>Caryophanaceae</taxon>
        <taxon>Sporosarcina</taxon>
    </lineage>
</organism>
<dbReference type="InterPro" id="IPR022496">
    <property type="entry name" value="T6A_TsaB"/>
</dbReference>
<sequence length="235" mass="25843">MIWLGIDTANTPLSIAIVKDGILLSEVNTSVAVNHSLQAMPEIEDLFKRVKLEPDEIDAIAVSEGPGSYTGVRIGVTIAKTLAWTLKKPLVGVPSLQVLCANGLYFNGVLCPVVDARRGNVYSAIYEYKDGQLLSLLDDGHYSMNDVLQAVVDLKRPVLFIGKDVGLHEQAIVEKCENVTIAPYTDQLPRASKLIAIAEKVDPESSVHAFTPEYRRIAEAEANWLKQQRKEQDSE</sequence>
<dbReference type="SUPFAM" id="SSF53067">
    <property type="entry name" value="Actin-like ATPase domain"/>
    <property type="match status" value="2"/>
</dbReference>
<feature type="domain" description="Gcp-like" evidence="1">
    <location>
        <begin position="31"/>
        <end position="224"/>
    </location>
</feature>
<dbReference type="InterPro" id="IPR043129">
    <property type="entry name" value="ATPase_NBD"/>
</dbReference>
<keyword evidence="2" id="KW-0808">Transferase</keyword>
<dbReference type="EC" id="2.3.1.234" evidence="2"/>
<dbReference type="NCBIfam" id="TIGR03725">
    <property type="entry name" value="T6A_YeaZ"/>
    <property type="match status" value="1"/>
</dbReference>